<protein>
    <recommendedName>
        <fullName evidence="1">DUF5869 domain-containing protein</fullName>
    </recommendedName>
</protein>
<sequence>MAGSSRLSDERLANQQPHDSGNLLISVNLTSPVKRTVILYGGGVNGICHLRSKGTYLIFFFQILSSTYCSRPEASAISKLNFIQCVKLHDLVMDTAYNFQFLLIVISKV</sequence>
<comment type="caution">
    <text evidence="2">The sequence shown here is derived from an EMBL/GenBank/DDBJ whole genome shotgun (WGS) entry which is preliminary data.</text>
</comment>
<reference evidence="2 3" key="1">
    <citation type="submission" date="2021-06" db="EMBL/GenBank/DDBJ databases">
        <title>Caerostris extrusa draft genome.</title>
        <authorList>
            <person name="Kono N."/>
            <person name="Arakawa K."/>
        </authorList>
    </citation>
    <scope>NUCLEOTIDE SEQUENCE [LARGE SCALE GENOMIC DNA]</scope>
</reference>
<gene>
    <name evidence="2" type="ORF">CEXT_174061</name>
</gene>
<organism evidence="2 3">
    <name type="scientific">Caerostris extrusa</name>
    <name type="common">Bark spider</name>
    <name type="synonym">Caerostris bankana</name>
    <dbReference type="NCBI Taxonomy" id="172846"/>
    <lineage>
        <taxon>Eukaryota</taxon>
        <taxon>Metazoa</taxon>
        <taxon>Ecdysozoa</taxon>
        <taxon>Arthropoda</taxon>
        <taxon>Chelicerata</taxon>
        <taxon>Arachnida</taxon>
        <taxon>Araneae</taxon>
        <taxon>Araneomorphae</taxon>
        <taxon>Entelegynae</taxon>
        <taxon>Araneoidea</taxon>
        <taxon>Araneidae</taxon>
        <taxon>Caerostris</taxon>
    </lineage>
</organism>
<evidence type="ECO:0000313" key="3">
    <source>
        <dbReference type="Proteomes" id="UP001054945"/>
    </source>
</evidence>
<feature type="domain" description="DUF5869" evidence="1">
    <location>
        <begin position="26"/>
        <end position="94"/>
    </location>
</feature>
<dbReference type="EMBL" id="BPLR01018166">
    <property type="protein sequence ID" value="GIY97494.1"/>
    <property type="molecule type" value="Genomic_DNA"/>
</dbReference>
<accession>A0AAV4XS04</accession>
<keyword evidence="3" id="KW-1185">Reference proteome</keyword>
<dbReference type="Pfam" id="PF19194">
    <property type="entry name" value="DUF5869"/>
    <property type="match status" value="1"/>
</dbReference>
<dbReference type="InterPro" id="IPR043807">
    <property type="entry name" value="DUF5869"/>
</dbReference>
<name>A0AAV4XS04_CAEEX</name>
<dbReference type="Proteomes" id="UP001054945">
    <property type="component" value="Unassembled WGS sequence"/>
</dbReference>
<evidence type="ECO:0000259" key="1">
    <source>
        <dbReference type="Pfam" id="PF19194"/>
    </source>
</evidence>
<dbReference type="AlphaFoldDB" id="A0AAV4XS04"/>
<evidence type="ECO:0000313" key="2">
    <source>
        <dbReference type="EMBL" id="GIY97494.1"/>
    </source>
</evidence>
<proteinExistence type="predicted"/>